<gene>
    <name evidence="5" type="ORF">HETIRDRAFT_426384</name>
</gene>
<dbReference type="GeneID" id="20674113"/>
<feature type="compositionally biased region" description="Pro residues" evidence="3">
    <location>
        <begin position="204"/>
        <end position="219"/>
    </location>
</feature>
<keyword evidence="2" id="KW-0539">Nucleus</keyword>
<evidence type="ECO:0000256" key="3">
    <source>
        <dbReference type="SAM" id="MobiDB-lite"/>
    </source>
</evidence>
<feature type="region of interest" description="Disordered" evidence="3">
    <location>
        <begin position="258"/>
        <end position="302"/>
    </location>
</feature>
<accession>W4KAT7</accession>
<dbReference type="CDD" id="cd15486">
    <property type="entry name" value="ZIP_Sip4"/>
    <property type="match status" value="1"/>
</dbReference>
<feature type="region of interest" description="Disordered" evidence="3">
    <location>
        <begin position="1"/>
        <end position="77"/>
    </location>
</feature>
<dbReference type="PANTHER" id="PTHR46910">
    <property type="entry name" value="TRANSCRIPTION FACTOR PDR1"/>
    <property type="match status" value="1"/>
</dbReference>
<dbReference type="InterPro" id="IPR050987">
    <property type="entry name" value="AtrR-like"/>
</dbReference>
<keyword evidence="1" id="KW-0479">Metal-binding</keyword>
<evidence type="ECO:0000256" key="2">
    <source>
        <dbReference type="ARBA" id="ARBA00023242"/>
    </source>
</evidence>
<sequence length="1045" mass="113381">MTHILPPHQDLNIAPHSSLQSALQMDPAAQPQPPPPDHPQPQPAAPPSAAPPSRKRKKTDSNGHEPSTPAEPRRLRRSHEACARCRSKKIKASPDGCTACATAGTPCHQEDRHRQTLTPRGYTERLERQLSQCDALLKRHMPNFDINNLEDICAREGIDVEMPMAQPASASAAFQFAPPGEKLSISSDPVPSSLIASAGSSPPKGYPPSFPPPPQHMLPPGYPHPMPGYYGGPPPGSPYAHHPHMAMHPPPGFNPHMVPTFVPPPPPPQLPHVPHAPPAQPPRPSSSGGGDIKGQDPQFNDMSNTQALAKNFGVSQAIVQDMNLGPQPLDKEDIAVGSNALISGRDRDITESALPRDAAKWVHIAVRRNSVAAPPVPSATTSPTQSAATLATQYSVPVWLPKDRDMVRTILDVYFERLNHHRPVFLRPEFERSLEDLYAGEAVQHDPGFICSVYLVLALGTLSELNHRACGLDQEAKASAKSGSFSNPPNVKKLMPPEWPEHEEFFARALAVKSELRVTVSSLQALILLQWYLYTERQGRTLWRLVGSLVRLGIELGLNHDPTTQNIFDESECQLRIRLWGIVLMHDRGTSILLGRPLAIAPYDTNTPRPMPPKSGRSDLSEHFLLSHPIAELQADIINSLYTPQRQSADAIMRHTSRILKQMVELRRQLPEGYKDFFGGTEKWPLEQRCKLVQDITADQGLTLLKIGISRILLLRALFSSKELPYAQRHKALVDAIFVSHNIIVVHHQLIRFPDIAFFVSPIPLHIAAMVILYGHMSRCESLSRQVALEDVWMALDMLPSFRWRWERKDLNGGHPLIAKLAEKVLDVNLHQVGPASHPVLLSELDWENEVMGVAGGGRDGSGATQGSHGGHGGPSSGVHHTPPMSHAPYGGIGSTYGPGTPLNGNMGSAHGSPRSTRTLSTGGATPAPGDQKLAEVPPGLFYPFYPESNVVPPEQPNNGGPLSTRPGVRADGGAGAAAGATANGDYTQLLAAAAAQQTGGQWGASNQDSYMLEEKDVGVSGGVGVNMWMPDQRTMQGFAMGPPA</sequence>
<proteinExistence type="predicted"/>
<dbReference type="CDD" id="cd00067">
    <property type="entry name" value="GAL4"/>
    <property type="match status" value="1"/>
</dbReference>
<dbReference type="KEGG" id="hir:HETIRDRAFT_426384"/>
<keyword evidence="6" id="KW-1185">Reference proteome</keyword>
<dbReference type="CDD" id="cd12148">
    <property type="entry name" value="fungal_TF_MHR"/>
    <property type="match status" value="1"/>
</dbReference>
<dbReference type="Pfam" id="PF04082">
    <property type="entry name" value="Fungal_trans"/>
    <property type="match status" value="1"/>
</dbReference>
<dbReference type="InterPro" id="IPR001138">
    <property type="entry name" value="Zn2Cys6_DnaBD"/>
</dbReference>
<dbReference type="GO" id="GO:0003677">
    <property type="term" value="F:DNA binding"/>
    <property type="evidence" value="ECO:0007669"/>
    <property type="project" value="InterPro"/>
</dbReference>
<dbReference type="Gene3D" id="4.10.240.10">
    <property type="entry name" value="Zn(2)-C6 fungal-type DNA-binding domain"/>
    <property type="match status" value="1"/>
</dbReference>
<evidence type="ECO:0000313" key="5">
    <source>
        <dbReference type="EMBL" id="ETW82903.1"/>
    </source>
</evidence>
<name>W4KAT7_HETIT</name>
<feature type="region of interest" description="Disordered" evidence="3">
    <location>
        <begin position="184"/>
        <end position="219"/>
    </location>
</feature>
<feature type="compositionally biased region" description="Polar residues" evidence="3">
    <location>
        <begin position="914"/>
        <end position="924"/>
    </location>
</feature>
<feature type="compositionally biased region" description="Polar residues" evidence="3">
    <location>
        <begin position="184"/>
        <end position="200"/>
    </location>
</feature>
<dbReference type="HOGENOM" id="CLU_008026_1_0_1"/>
<dbReference type="InterPro" id="IPR036864">
    <property type="entry name" value="Zn2-C6_fun-type_DNA-bd_sf"/>
</dbReference>
<dbReference type="GO" id="GO:0000981">
    <property type="term" value="F:DNA-binding transcription factor activity, RNA polymerase II-specific"/>
    <property type="evidence" value="ECO:0007669"/>
    <property type="project" value="InterPro"/>
</dbReference>
<dbReference type="RefSeq" id="XP_009545210.1">
    <property type="nucleotide sequence ID" value="XM_009546915.1"/>
</dbReference>
<protein>
    <recommendedName>
        <fullName evidence="4">Xylanolytic transcriptional activator regulatory domain-containing protein</fullName>
    </recommendedName>
</protein>
<feature type="region of interest" description="Disordered" evidence="3">
    <location>
        <begin position="852"/>
        <end position="979"/>
    </location>
</feature>
<feature type="compositionally biased region" description="Pro residues" evidence="3">
    <location>
        <begin position="30"/>
        <end position="50"/>
    </location>
</feature>
<evidence type="ECO:0000313" key="6">
    <source>
        <dbReference type="Proteomes" id="UP000030671"/>
    </source>
</evidence>
<dbReference type="eggNOG" id="ENOG502QV6Q">
    <property type="taxonomic scope" value="Eukaryota"/>
</dbReference>
<feature type="compositionally biased region" description="Pro residues" evidence="3">
    <location>
        <begin position="261"/>
        <end position="284"/>
    </location>
</feature>
<evidence type="ECO:0000256" key="1">
    <source>
        <dbReference type="ARBA" id="ARBA00022723"/>
    </source>
</evidence>
<dbReference type="InterPro" id="IPR007219">
    <property type="entry name" value="XnlR_reg_dom"/>
</dbReference>
<feature type="domain" description="Xylanolytic transcriptional activator regulatory" evidence="4">
    <location>
        <begin position="542"/>
        <end position="616"/>
    </location>
</feature>
<dbReference type="InParanoid" id="W4KAT7"/>
<dbReference type="GO" id="GO:0008270">
    <property type="term" value="F:zinc ion binding"/>
    <property type="evidence" value="ECO:0007669"/>
    <property type="project" value="InterPro"/>
</dbReference>
<dbReference type="GO" id="GO:0006351">
    <property type="term" value="P:DNA-templated transcription"/>
    <property type="evidence" value="ECO:0007669"/>
    <property type="project" value="InterPro"/>
</dbReference>
<dbReference type="EMBL" id="KI925457">
    <property type="protein sequence ID" value="ETW82903.1"/>
    <property type="molecule type" value="Genomic_DNA"/>
</dbReference>
<evidence type="ECO:0000259" key="4">
    <source>
        <dbReference type="SMART" id="SM00906"/>
    </source>
</evidence>
<organism evidence="5 6">
    <name type="scientific">Heterobasidion irregulare (strain TC 32-1)</name>
    <dbReference type="NCBI Taxonomy" id="747525"/>
    <lineage>
        <taxon>Eukaryota</taxon>
        <taxon>Fungi</taxon>
        <taxon>Dikarya</taxon>
        <taxon>Basidiomycota</taxon>
        <taxon>Agaricomycotina</taxon>
        <taxon>Agaricomycetes</taxon>
        <taxon>Russulales</taxon>
        <taxon>Bondarzewiaceae</taxon>
        <taxon>Heterobasidion</taxon>
        <taxon>Heterobasidion annosum species complex</taxon>
    </lineage>
</organism>
<dbReference type="AlphaFoldDB" id="W4KAT7"/>
<dbReference type="SMART" id="SM00906">
    <property type="entry name" value="Fungal_trans"/>
    <property type="match status" value="1"/>
</dbReference>
<dbReference type="PANTHER" id="PTHR46910:SF1">
    <property type="entry name" value="MISCELLANEOUS ZN(II)2CYS6 TRANSCRIPTION FACTOR (EUROFUNG)-RELATED"/>
    <property type="match status" value="1"/>
</dbReference>
<dbReference type="Proteomes" id="UP000030671">
    <property type="component" value="Unassembled WGS sequence"/>
</dbReference>
<reference evidence="5 6" key="1">
    <citation type="journal article" date="2012" name="New Phytol.">
        <title>Insight into trade-off between wood decay and parasitism from the genome of a fungal forest pathogen.</title>
        <authorList>
            <person name="Olson A."/>
            <person name="Aerts A."/>
            <person name="Asiegbu F."/>
            <person name="Belbahri L."/>
            <person name="Bouzid O."/>
            <person name="Broberg A."/>
            <person name="Canback B."/>
            <person name="Coutinho P.M."/>
            <person name="Cullen D."/>
            <person name="Dalman K."/>
            <person name="Deflorio G."/>
            <person name="van Diepen L.T."/>
            <person name="Dunand C."/>
            <person name="Duplessis S."/>
            <person name="Durling M."/>
            <person name="Gonthier P."/>
            <person name="Grimwood J."/>
            <person name="Fossdal C.G."/>
            <person name="Hansson D."/>
            <person name="Henrissat B."/>
            <person name="Hietala A."/>
            <person name="Himmelstrand K."/>
            <person name="Hoffmeister D."/>
            <person name="Hogberg N."/>
            <person name="James T.Y."/>
            <person name="Karlsson M."/>
            <person name="Kohler A."/>
            <person name="Kues U."/>
            <person name="Lee Y.H."/>
            <person name="Lin Y.C."/>
            <person name="Lind M."/>
            <person name="Lindquist E."/>
            <person name="Lombard V."/>
            <person name="Lucas S."/>
            <person name="Lunden K."/>
            <person name="Morin E."/>
            <person name="Murat C."/>
            <person name="Park J."/>
            <person name="Raffaello T."/>
            <person name="Rouze P."/>
            <person name="Salamov A."/>
            <person name="Schmutz J."/>
            <person name="Solheim H."/>
            <person name="Stahlberg J."/>
            <person name="Velez H."/>
            <person name="de Vries R.P."/>
            <person name="Wiebenga A."/>
            <person name="Woodward S."/>
            <person name="Yakovlev I."/>
            <person name="Garbelotto M."/>
            <person name="Martin F."/>
            <person name="Grigoriev I.V."/>
            <person name="Stenlid J."/>
        </authorList>
    </citation>
    <scope>NUCLEOTIDE SEQUENCE [LARGE SCALE GENOMIC DNA]</scope>
    <source>
        <strain evidence="5 6">TC 32-1</strain>
    </source>
</reference>
<dbReference type="STRING" id="747525.W4KAT7"/>
<dbReference type="OrthoDB" id="4064873at2759"/>